<evidence type="ECO:0000256" key="2">
    <source>
        <dbReference type="SAM" id="MobiDB-lite"/>
    </source>
</evidence>
<dbReference type="OrthoDB" id="2148548at2759"/>
<dbReference type="AlphaFoldDB" id="A0A0L0HCK7"/>
<evidence type="ECO:0008006" key="5">
    <source>
        <dbReference type="Google" id="ProtNLM"/>
    </source>
</evidence>
<name>A0A0L0HCK7_SPIPD</name>
<feature type="coiled-coil region" evidence="1">
    <location>
        <begin position="186"/>
        <end position="234"/>
    </location>
</feature>
<feature type="region of interest" description="Disordered" evidence="2">
    <location>
        <begin position="1"/>
        <end position="165"/>
    </location>
</feature>
<protein>
    <recommendedName>
        <fullName evidence="5">Transforming acidic coiled-coil-containing protein C-terminal domain-containing protein</fullName>
    </recommendedName>
</protein>
<keyword evidence="4" id="KW-1185">Reference proteome</keyword>
<gene>
    <name evidence="3" type="ORF">SPPG_05525</name>
</gene>
<evidence type="ECO:0000256" key="1">
    <source>
        <dbReference type="SAM" id="Coils"/>
    </source>
</evidence>
<dbReference type="Proteomes" id="UP000053201">
    <property type="component" value="Unassembled WGS sequence"/>
</dbReference>
<feature type="coiled-coil region" evidence="1">
    <location>
        <begin position="271"/>
        <end position="330"/>
    </location>
</feature>
<reference evidence="3 4" key="1">
    <citation type="submission" date="2009-08" db="EMBL/GenBank/DDBJ databases">
        <title>The Genome Sequence of Spizellomyces punctatus strain DAOM BR117.</title>
        <authorList>
            <consortium name="The Broad Institute Genome Sequencing Platform"/>
            <person name="Russ C."/>
            <person name="Cuomo C."/>
            <person name="Shea T."/>
            <person name="Young S.K."/>
            <person name="Zeng Q."/>
            <person name="Koehrsen M."/>
            <person name="Haas B."/>
            <person name="Borodovsky M."/>
            <person name="Guigo R."/>
            <person name="Alvarado L."/>
            <person name="Berlin A."/>
            <person name="Bochicchio J."/>
            <person name="Borenstein D."/>
            <person name="Chapman S."/>
            <person name="Chen Z."/>
            <person name="Engels R."/>
            <person name="Freedman E."/>
            <person name="Gellesch M."/>
            <person name="Goldberg J."/>
            <person name="Griggs A."/>
            <person name="Gujja S."/>
            <person name="Heiman D."/>
            <person name="Hepburn T."/>
            <person name="Howarth C."/>
            <person name="Jen D."/>
            <person name="Larson L."/>
            <person name="Lewis B."/>
            <person name="Mehta T."/>
            <person name="Park D."/>
            <person name="Pearson M."/>
            <person name="Roberts A."/>
            <person name="Saif S."/>
            <person name="Shenoy N."/>
            <person name="Sisk P."/>
            <person name="Stolte C."/>
            <person name="Sykes S."/>
            <person name="Thomson T."/>
            <person name="Walk T."/>
            <person name="White J."/>
            <person name="Yandava C."/>
            <person name="Burger G."/>
            <person name="Gray M.W."/>
            <person name="Holland P.W.H."/>
            <person name="King N."/>
            <person name="Lang F.B.F."/>
            <person name="Roger A.J."/>
            <person name="Ruiz-Trillo I."/>
            <person name="Lander E."/>
            <person name="Nusbaum C."/>
        </authorList>
    </citation>
    <scope>NUCLEOTIDE SEQUENCE [LARGE SCALE GENOMIC DNA]</scope>
    <source>
        <strain evidence="3 4">DAOM BR117</strain>
    </source>
</reference>
<organism evidence="3 4">
    <name type="scientific">Spizellomyces punctatus (strain DAOM BR117)</name>
    <dbReference type="NCBI Taxonomy" id="645134"/>
    <lineage>
        <taxon>Eukaryota</taxon>
        <taxon>Fungi</taxon>
        <taxon>Fungi incertae sedis</taxon>
        <taxon>Chytridiomycota</taxon>
        <taxon>Chytridiomycota incertae sedis</taxon>
        <taxon>Chytridiomycetes</taxon>
        <taxon>Spizellomycetales</taxon>
        <taxon>Spizellomycetaceae</taxon>
        <taxon>Spizellomyces</taxon>
    </lineage>
</organism>
<evidence type="ECO:0000313" key="3">
    <source>
        <dbReference type="EMBL" id="KNC99270.1"/>
    </source>
</evidence>
<dbReference type="EMBL" id="KQ257458">
    <property type="protein sequence ID" value="KNC99270.1"/>
    <property type="molecule type" value="Genomic_DNA"/>
</dbReference>
<dbReference type="InParanoid" id="A0A0L0HCK7"/>
<evidence type="ECO:0000313" key="4">
    <source>
        <dbReference type="Proteomes" id="UP000053201"/>
    </source>
</evidence>
<accession>A0A0L0HCK7</accession>
<proteinExistence type="predicted"/>
<feature type="compositionally biased region" description="Basic and acidic residues" evidence="2">
    <location>
        <begin position="88"/>
        <end position="108"/>
    </location>
</feature>
<keyword evidence="1" id="KW-0175">Coiled coil</keyword>
<sequence>MLSSTIQTSPAPPVSAERGSVGVHQPVHHADVPPNMKRILTPSKVEAVISKITPTRLRQPPVRTPVSGKRSGPSPVLHSPPCNGKPSPLEDRPPWDPDFHVNRPDLRKPKPGRPISATSPGIARPVSHSEDGKSPSFRVSPYSKLPRATNDISGKDFSEQSSHSLLRSRSVDFRTATGQVSVMAELEELQKTCDIQKQRIALLEGELEVKTGQINDLERKVLSERKNRENMEADFAHREAEILQVWEKEFEQGRSMARELAMYKEFHTEAREELTGEVAGLKGELDRLKGIMNERHDETWGQKQGRIGKENEMEERTNSLRQRILEIERKLATQKLGQSSVVAEKS</sequence>
<dbReference type="GeneID" id="27688890"/>
<dbReference type="RefSeq" id="XP_016607310.1">
    <property type="nucleotide sequence ID" value="XM_016753732.1"/>
</dbReference>
<dbReference type="VEuPathDB" id="FungiDB:SPPG_05525"/>